<gene>
    <name evidence="2" type="ORF">DES52_12218</name>
</gene>
<reference evidence="2 3" key="1">
    <citation type="submission" date="2018-06" db="EMBL/GenBank/DDBJ databases">
        <title>Genomic Encyclopedia of Type Strains, Phase IV (KMG-IV): sequencing the most valuable type-strain genomes for metagenomic binning, comparative biology and taxonomic classification.</title>
        <authorList>
            <person name="Goeker M."/>
        </authorList>
    </citation>
    <scope>NUCLEOTIDE SEQUENCE [LARGE SCALE GENOMIC DNA]</scope>
    <source>
        <strain evidence="2 3">DSM 18048</strain>
    </source>
</reference>
<evidence type="ECO:0000313" key="3">
    <source>
        <dbReference type="Proteomes" id="UP000248326"/>
    </source>
</evidence>
<organism evidence="2 3">
    <name type="scientific">Deinococcus yavapaiensis KR-236</name>
    <dbReference type="NCBI Taxonomy" id="694435"/>
    <lineage>
        <taxon>Bacteria</taxon>
        <taxon>Thermotogati</taxon>
        <taxon>Deinococcota</taxon>
        <taxon>Deinococci</taxon>
        <taxon>Deinococcales</taxon>
        <taxon>Deinococcaceae</taxon>
        <taxon>Deinococcus</taxon>
    </lineage>
</organism>
<evidence type="ECO:0000259" key="1">
    <source>
        <dbReference type="SMART" id="SM00860"/>
    </source>
</evidence>
<dbReference type="Pfam" id="PF09346">
    <property type="entry name" value="SMI1_KNR4"/>
    <property type="match status" value="1"/>
</dbReference>
<protein>
    <submittedName>
        <fullName evidence="2">SMI1/KNR4 family protein SUKH-1</fullName>
    </submittedName>
</protein>
<comment type="caution">
    <text evidence="2">The sequence shown here is derived from an EMBL/GenBank/DDBJ whole genome shotgun (WGS) entry which is preliminary data.</text>
</comment>
<name>A0A318S5N0_9DEIO</name>
<dbReference type="InterPro" id="IPR037883">
    <property type="entry name" value="Knr4/Smi1-like_sf"/>
</dbReference>
<dbReference type="RefSeq" id="WP_110888623.1">
    <property type="nucleotide sequence ID" value="NZ_QJSX01000022.1"/>
</dbReference>
<proteinExistence type="predicted"/>
<accession>A0A318S5N0</accession>
<dbReference type="SMART" id="SM00860">
    <property type="entry name" value="SMI1_KNR4"/>
    <property type="match status" value="1"/>
</dbReference>
<dbReference type="SUPFAM" id="SSF160631">
    <property type="entry name" value="SMI1/KNR4-like"/>
    <property type="match status" value="1"/>
</dbReference>
<sequence length="191" mass="21273">MHAIYRNVVFDNVSRPASPQDIAHLEAALGARLPRDVVDFLLAVGGGDCAFSTNVTLVDGSTRRIALREWHGVEGPTTFEDALDFTCKTFGVPREVLPIANSNWHDFVFLDLTEQGDGRVVAFVMGHPAWTGWNTESEFVMVANSLTDLLDQLSLDDETVEMLQEELGNGDEEDQRIERILDVGRPEWRTA</sequence>
<dbReference type="OrthoDB" id="215335at2"/>
<dbReference type="Gene3D" id="3.40.1580.10">
    <property type="entry name" value="SMI1/KNR4-like"/>
    <property type="match status" value="1"/>
</dbReference>
<dbReference type="EMBL" id="QJSX01000022">
    <property type="protein sequence ID" value="PYE49472.1"/>
    <property type="molecule type" value="Genomic_DNA"/>
</dbReference>
<dbReference type="AlphaFoldDB" id="A0A318S5N0"/>
<feature type="domain" description="Knr4/Smi1-like" evidence="1">
    <location>
        <begin position="16"/>
        <end position="152"/>
    </location>
</feature>
<evidence type="ECO:0000313" key="2">
    <source>
        <dbReference type="EMBL" id="PYE49472.1"/>
    </source>
</evidence>
<dbReference type="Proteomes" id="UP000248326">
    <property type="component" value="Unassembled WGS sequence"/>
</dbReference>
<dbReference type="InterPro" id="IPR018958">
    <property type="entry name" value="Knr4/Smi1-like_dom"/>
</dbReference>
<keyword evidence="3" id="KW-1185">Reference proteome</keyword>